<evidence type="ECO:0000256" key="8">
    <source>
        <dbReference type="ARBA" id="ARBA00023002"/>
    </source>
</evidence>
<reference evidence="13" key="1">
    <citation type="journal article" date="2023" name="Plant J.">
        <title>Genome sequences and population genomics provide insights into the demographic history, inbreeding, and mutation load of two 'living fossil' tree species of Dipteronia.</title>
        <authorList>
            <person name="Feng Y."/>
            <person name="Comes H.P."/>
            <person name="Chen J."/>
            <person name="Zhu S."/>
            <person name="Lu R."/>
            <person name="Zhang X."/>
            <person name="Li P."/>
            <person name="Qiu J."/>
            <person name="Olsen K.M."/>
            <person name="Qiu Y."/>
        </authorList>
    </citation>
    <scope>NUCLEOTIDE SEQUENCE</scope>
    <source>
        <strain evidence="13">NBL</strain>
    </source>
</reference>
<evidence type="ECO:0000256" key="10">
    <source>
        <dbReference type="PIRSR" id="PIRSR607828-2"/>
    </source>
</evidence>
<dbReference type="EMBL" id="JANJYJ010000002">
    <property type="protein sequence ID" value="KAK3226330.1"/>
    <property type="molecule type" value="Genomic_DNA"/>
</dbReference>
<evidence type="ECO:0000313" key="14">
    <source>
        <dbReference type="Proteomes" id="UP001281410"/>
    </source>
</evidence>
<sequence>MGHDGTSISKTIQTSNNPAYNTKNGIYTKGCELDNVMISWSHDDYIYLVKIGLERNYVGQSRSGPESIQEASTEAKATSMATSAKVALRSLYSRPRDSSSREESDRKRPQGDLNQGRPKVAKENGSTPPLDGLCIIRYHSFHHAPSMLPSNHTNHVGVGGFVGNDNYEVLIVQEKYCNPSFIGLWKLPTGFILEIDFKFVEVVAFRHAHEVVFEKSDLFFVCILKHVSSQIKVDDLEIQAARVM</sequence>
<accession>A0AAE0EH70</accession>
<dbReference type="GO" id="GO:0005506">
    <property type="term" value="F:iron ion binding"/>
    <property type="evidence" value="ECO:0007669"/>
    <property type="project" value="InterPro"/>
</dbReference>
<comment type="cofactor">
    <cofactor evidence="10 11">
        <name>Fe cation</name>
        <dbReference type="ChEBI" id="CHEBI:24875"/>
    </cofactor>
    <text evidence="10 11">Binds 2 iron ions per subunit.</text>
</comment>
<comment type="caution">
    <text evidence="13">The sequence shown here is derived from an EMBL/GenBank/DDBJ whole genome shotgun (WGS) entry which is preliminary data.</text>
</comment>
<comment type="subcellular location">
    <subcellularLocation>
        <location evidence="1 11">Cytoplasm</location>
    </subcellularLocation>
</comment>
<dbReference type="InterPro" id="IPR007828">
    <property type="entry name" value="Inositol_oxygenase"/>
</dbReference>
<evidence type="ECO:0000256" key="2">
    <source>
        <dbReference type="ARBA" id="ARBA00005167"/>
    </source>
</evidence>
<dbReference type="InterPro" id="IPR015797">
    <property type="entry name" value="NUDIX_hydrolase-like_dom_sf"/>
</dbReference>
<evidence type="ECO:0000256" key="12">
    <source>
        <dbReference type="SAM" id="MobiDB-lite"/>
    </source>
</evidence>
<dbReference type="PANTHER" id="PTHR13994">
    <property type="entry name" value="NUDIX HYDROLASE RELATED"/>
    <property type="match status" value="1"/>
</dbReference>
<feature type="binding site" evidence="10">
    <location>
        <position position="42"/>
    </location>
    <ligand>
        <name>Fe cation</name>
        <dbReference type="ChEBI" id="CHEBI:24875"/>
        <label>1</label>
    </ligand>
</feature>
<evidence type="ECO:0000256" key="4">
    <source>
        <dbReference type="ARBA" id="ARBA00011919"/>
    </source>
</evidence>
<dbReference type="InterPro" id="IPR003293">
    <property type="entry name" value="Nudix_hydrolase6-like"/>
</dbReference>
<evidence type="ECO:0000256" key="11">
    <source>
        <dbReference type="RuleBase" id="RU367039"/>
    </source>
</evidence>
<dbReference type="Proteomes" id="UP001281410">
    <property type="component" value="Unassembled WGS sequence"/>
</dbReference>
<name>A0AAE0EH70_9ROSI</name>
<dbReference type="SUPFAM" id="SSF55811">
    <property type="entry name" value="Nudix"/>
    <property type="match status" value="1"/>
</dbReference>
<dbReference type="GO" id="GO:0019310">
    <property type="term" value="P:inositol catabolic process"/>
    <property type="evidence" value="ECO:0007669"/>
    <property type="project" value="UniProtKB-UniRule"/>
</dbReference>
<dbReference type="Pfam" id="PF05153">
    <property type="entry name" value="MIOX"/>
    <property type="match status" value="1"/>
</dbReference>
<comment type="catalytic activity">
    <reaction evidence="11">
        <text>myo-inositol + O2 = D-glucuronate + H2O + H(+)</text>
        <dbReference type="Rhea" id="RHEA:23696"/>
        <dbReference type="ChEBI" id="CHEBI:15377"/>
        <dbReference type="ChEBI" id="CHEBI:15378"/>
        <dbReference type="ChEBI" id="CHEBI:15379"/>
        <dbReference type="ChEBI" id="CHEBI:17268"/>
        <dbReference type="ChEBI" id="CHEBI:58720"/>
        <dbReference type="EC" id="1.13.99.1"/>
    </reaction>
</comment>
<evidence type="ECO:0000256" key="7">
    <source>
        <dbReference type="ARBA" id="ARBA00022723"/>
    </source>
</evidence>
<gene>
    <name evidence="13" type="ORF">Dsin_006192</name>
</gene>
<keyword evidence="5 11" id="KW-0963">Cytoplasm</keyword>
<evidence type="ECO:0000313" key="13">
    <source>
        <dbReference type="EMBL" id="KAK3226330.1"/>
    </source>
</evidence>
<feature type="compositionally biased region" description="Basic and acidic residues" evidence="12">
    <location>
        <begin position="94"/>
        <end position="110"/>
    </location>
</feature>
<dbReference type="PANTHER" id="PTHR13994:SF13">
    <property type="entry name" value="FI03680P"/>
    <property type="match status" value="1"/>
</dbReference>
<keyword evidence="14" id="KW-1185">Reference proteome</keyword>
<keyword evidence="9 10" id="KW-0408">Iron</keyword>
<keyword evidence="7 10" id="KW-0479">Metal-binding</keyword>
<dbReference type="SUPFAM" id="SSF109604">
    <property type="entry name" value="HD-domain/PDEase-like"/>
    <property type="match status" value="1"/>
</dbReference>
<evidence type="ECO:0000256" key="9">
    <source>
        <dbReference type="ARBA" id="ARBA00023004"/>
    </source>
</evidence>
<comment type="pathway">
    <text evidence="2 11">Polyol metabolism; myo-inositol degradation into D-glucuronate; D-glucuronate from myo-inositol: step 1/1.</text>
</comment>
<feature type="region of interest" description="Disordered" evidence="12">
    <location>
        <begin position="59"/>
        <end position="128"/>
    </location>
</feature>
<dbReference type="EC" id="1.13.99.1" evidence="4 11"/>
<evidence type="ECO:0000256" key="3">
    <source>
        <dbReference type="ARBA" id="ARBA00005286"/>
    </source>
</evidence>
<feature type="compositionally biased region" description="Polar residues" evidence="12">
    <location>
        <begin position="59"/>
        <end position="82"/>
    </location>
</feature>
<dbReference type="GO" id="GO:0005737">
    <property type="term" value="C:cytoplasm"/>
    <property type="evidence" value="ECO:0007669"/>
    <property type="project" value="UniProtKB-SubCell"/>
</dbReference>
<evidence type="ECO:0000256" key="5">
    <source>
        <dbReference type="ARBA" id="ARBA00022490"/>
    </source>
</evidence>
<keyword evidence="6" id="KW-0060">Ascorbate biosynthesis</keyword>
<dbReference type="GO" id="GO:0035529">
    <property type="term" value="F:NADH pyrophosphatase activity"/>
    <property type="evidence" value="ECO:0007669"/>
    <property type="project" value="TreeGrafter"/>
</dbReference>
<organism evidence="13 14">
    <name type="scientific">Dipteronia sinensis</name>
    <dbReference type="NCBI Taxonomy" id="43782"/>
    <lineage>
        <taxon>Eukaryota</taxon>
        <taxon>Viridiplantae</taxon>
        <taxon>Streptophyta</taxon>
        <taxon>Embryophyta</taxon>
        <taxon>Tracheophyta</taxon>
        <taxon>Spermatophyta</taxon>
        <taxon>Magnoliopsida</taxon>
        <taxon>eudicotyledons</taxon>
        <taxon>Gunneridae</taxon>
        <taxon>Pentapetalae</taxon>
        <taxon>rosids</taxon>
        <taxon>malvids</taxon>
        <taxon>Sapindales</taxon>
        <taxon>Sapindaceae</taxon>
        <taxon>Hippocastanoideae</taxon>
        <taxon>Acereae</taxon>
        <taxon>Dipteronia</taxon>
    </lineage>
</organism>
<comment type="similarity">
    <text evidence="3 11">Belongs to the myo-inositol oxygenase family.</text>
</comment>
<evidence type="ECO:0000256" key="6">
    <source>
        <dbReference type="ARBA" id="ARBA00022644"/>
    </source>
</evidence>
<dbReference type="GO" id="GO:0019853">
    <property type="term" value="P:L-ascorbic acid biosynthetic process"/>
    <property type="evidence" value="ECO:0007669"/>
    <property type="project" value="UniProtKB-KW"/>
</dbReference>
<proteinExistence type="inferred from homology"/>
<dbReference type="GO" id="GO:0047631">
    <property type="term" value="F:ADP-ribose diphosphatase activity"/>
    <property type="evidence" value="ECO:0007669"/>
    <property type="project" value="TreeGrafter"/>
</dbReference>
<dbReference type="AlphaFoldDB" id="A0AAE0EH70"/>
<dbReference type="GO" id="GO:0051287">
    <property type="term" value="F:NAD binding"/>
    <property type="evidence" value="ECO:0007669"/>
    <property type="project" value="TreeGrafter"/>
</dbReference>
<keyword evidence="8 11" id="KW-0560">Oxidoreductase</keyword>
<evidence type="ECO:0000256" key="1">
    <source>
        <dbReference type="ARBA" id="ARBA00004496"/>
    </source>
</evidence>
<dbReference type="GO" id="GO:0050113">
    <property type="term" value="F:inositol oxygenase activity"/>
    <property type="evidence" value="ECO:0007669"/>
    <property type="project" value="UniProtKB-UniRule"/>
</dbReference>
<feature type="region of interest" description="Disordered" evidence="12">
    <location>
        <begin position="1"/>
        <end position="23"/>
    </location>
</feature>
<protein>
    <recommendedName>
        <fullName evidence="4 11">Inositol oxygenase</fullName>
        <ecNumber evidence="4 11">1.13.99.1</ecNumber>
    </recommendedName>
    <alternativeName>
        <fullName evidence="11">Myo-inositol oxygenase</fullName>
    </alternativeName>
</protein>